<feature type="region of interest" description="Disordered" evidence="1">
    <location>
        <begin position="1"/>
        <end position="22"/>
    </location>
</feature>
<comment type="caution">
    <text evidence="2">The sequence shown here is derived from an EMBL/GenBank/DDBJ whole genome shotgun (WGS) entry which is preliminary data.</text>
</comment>
<protein>
    <submittedName>
        <fullName evidence="2">Uncharacterized protein</fullName>
    </submittedName>
</protein>
<accession>A0ABW0X3Z5</accession>
<dbReference type="Proteomes" id="UP001595975">
    <property type="component" value="Unassembled WGS sequence"/>
</dbReference>
<dbReference type="EMBL" id="JBHSOF010000013">
    <property type="protein sequence ID" value="MFC5663869.1"/>
    <property type="molecule type" value="Genomic_DNA"/>
</dbReference>
<gene>
    <name evidence="2" type="ORF">ACFP3U_12850</name>
</gene>
<dbReference type="RefSeq" id="WP_380225571.1">
    <property type="nucleotide sequence ID" value="NZ_JBHSOF010000013.1"/>
</dbReference>
<evidence type="ECO:0000256" key="1">
    <source>
        <dbReference type="SAM" id="MobiDB-lite"/>
    </source>
</evidence>
<sequence length="91" mass="10113">MPIADDPRPNPSDEPGRDPFDDLVLDERFVRAATVKEPTARTRMLTARWRHQPPVDPGGRRWSPAAGDVLTADNHLPTDLAPTRPQSARPV</sequence>
<name>A0ABW0X3Z5_9ACTN</name>
<keyword evidence="3" id="KW-1185">Reference proteome</keyword>
<evidence type="ECO:0000313" key="3">
    <source>
        <dbReference type="Proteomes" id="UP001595975"/>
    </source>
</evidence>
<organism evidence="2 3">
    <name type="scientific">Kitasatospora misakiensis</name>
    <dbReference type="NCBI Taxonomy" id="67330"/>
    <lineage>
        <taxon>Bacteria</taxon>
        <taxon>Bacillati</taxon>
        <taxon>Actinomycetota</taxon>
        <taxon>Actinomycetes</taxon>
        <taxon>Kitasatosporales</taxon>
        <taxon>Streptomycetaceae</taxon>
        <taxon>Kitasatospora</taxon>
    </lineage>
</organism>
<proteinExistence type="predicted"/>
<feature type="region of interest" description="Disordered" evidence="1">
    <location>
        <begin position="43"/>
        <end position="91"/>
    </location>
</feature>
<evidence type="ECO:0000313" key="2">
    <source>
        <dbReference type="EMBL" id="MFC5663869.1"/>
    </source>
</evidence>
<reference evidence="3" key="1">
    <citation type="journal article" date="2019" name="Int. J. Syst. Evol. Microbiol.">
        <title>The Global Catalogue of Microorganisms (GCM) 10K type strain sequencing project: providing services to taxonomists for standard genome sequencing and annotation.</title>
        <authorList>
            <consortium name="The Broad Institute Genomics Platform"/>
            <consortium name="The Broad Institute Genome Sequencing Center for Infectious Disease"/>
            <person name="Wu L."/>
            <person name="Ma J."/>
        </authorList>
    </citation>
    <scope>NUCLEOTIDE SEQUENCE [LARGE SCALE GENOMIC DNA]</scope>
    <source>
        <strain evidence="3">CGMCC 4.1437</strain>
    </source>
</reference>